<dbReference type="Pfam" id="PF00098">
    <property type="entry name" value="zf-CCHC"/>
    <property type="match status" value="1"/>
</dbReference>
<evidence type="ECO:0000256" key="5">
    <source>
        <dbReference type="ARBA" id="ARBA00022759"/>
    </source>
</evidence>
<dbReference type="SUPFAM" id="SSF56672">
    <property type="entry name" value="DNA/RNA polymerases"/>
    <property type="match status" value="1"/>
</dbReference>
<evidence type="ECO:0000313" key="15">
    <source>
        <dbReference type="EMBL" id="EER08283.1"/>
    </source>
</evidence>
<evidence type="ECO:0000259" key="14">
    <source>
        <dbReference type="PROSITE" id="PS50994"/>
    </source>
</evidence>
<dbReference type="Gene3D" id="2.40.70.10">
    <property type="entry name" value="Acid Proteases"/>
    <property type="match status" value="1"/>
</dbReference>
<evidence type="ECO:0000256" key="4">
    <source>
        <dbReference type="ARBA" id="ARBA00022723"/>
    </source>
</evidence>
<keyword evidence="3" id="KW-0540">Nuclease</keyword>
<dbReference type="InterPro" id="IPR043502">
    <property type="entry name" value="DNA/RNA_pol_sf"/>
</dbReference>
<reference evidence="15 16" key="1">
    <citation type="submission" date="2008-07" db="EMBL/GenBank/DDBJ databases">
        <authorList>
            <person name="El-Sayed N."/>
            <person name="Caler E."/>
            <person name="Inman J."/>
            <person name="Amedeo P."/>
            <person name="Hass B."/>
            <person name="Wortman J."/>
        </authorList>
    </citation>
    <scope>NUCLEOTIDE SEQUENCE [LARGE SCALE GENOMIC DNA]</scope>
    <source>
        <strain evidence="16">ATCC 50983 / TXsc</strain>
    </source>
</reference>
<feature type="domain" description="CCHC-type" evidence="13">
    <location>
        <begin position="380"/>
        <end position="396"/>
    </location>
</feature>
<dbReference type="InterPro" id="IPR001969">
    <property type="entry name" value="Aspartic_peptidase_AS"/>
</dbReference>
<dbReference type="InterPro" id="IPR021109">
    <property type="entry name" value="Peptidase_aspartic_dom_sf"/>
</dbReference>
<dbReference type="SUPFAM" id="SSF50630">
    <property type="entry name" value="Acid proteases"/>
    <property type="match status" value="1"/>
</dbReference>
<dbReference type="CDD" id="cd15517">
    <property type="entry name" value="PHD_TCF19_like"/>
    <property type="match status" value="1"/>
</dbReference>
<dbReference type="OrthoDB" id="308516at2759"/>
<keyword evidence="5" id="KW-0255">Endonuclease</keyword>
<dbReference type="PROSITE" id="PS50016">
    <property type="entry name" value="ZF_PHD_2"/>
    <property type="match status" value="1"/>
</dbReference>
<feature type="domain" description="PHD-type" evidence="12">
    <location>
        <begin position="1785"/>
        <end position="1831"/>
    </location>
</feature>
<dbReference type="InterPro" id="IPR036397">
    <property type="entry name" value="RNaseH_sf"/>
</dbReference>
<evidence type="ECO:0000259" key="12">
    <source>
        <dbReference type="PROSITE" id="PS50016"/>
    </source>
</evidence>
<dbReference type="InterPro" id="IPR019787">
    <property type="entry name" value="Znf_PHD-finger"/>
</dbReference>
<dbReference type="SUPFAM" id="SSF53098">
    <property type="entry name" value="Ribonuclease H-like"/>
    <property type="match status" value="1"/>
</dbReference>
<dbReference type="InterPro" id="IPR001584">
    <property type="entry name" value="Integrase_cat-core"/>
</dbReference>
<dbReference type="PANTHER" id="PTHR37984">
    <property type="entry name" value="PROTEIN CBG26694"/>
    <property type="match status" value="1"/>
</dbReference>
<feature type="compositionally biased region" description="Basic and acidic residues" evidence="11">
    <location>
        <begin position="135"/>
        <end position="144"/>
    </location>
</feature>
<dbReference type="Pfam" id="PF17921">
    <property type="entry name" value="Integrase_H2C2"/>
    <property type="match status" value="1"/>
</dbReference>
<keyword evidence="1" id="KW-0808">Transferase</keyword>
<name>C5L4U2_PERM5</name>
<evidence type="ECO:0000256" key="7">
    <source>
        <dbReference type="ARBA" id="ARBA00022801"/>
    </source>
</evidence>
<dbReference type="GO" id="GO:0015074">
    <property type="term" value="P:DNA integration"/>
    <property type="evidence" value="ECO:0007669"/>
    <property type="project" value="InterPro"/>
</dbReference>
<evidence type="ECO:0000256" key="10">
    <source>
        <dbReference type="PROSITE-ProRule" id="PRU00047"/>
    </source>
</evidence>
<dbReference type="GO" id="GO:0004190">
    <property type="term" value="F:aspartic-type endopeptidase activity"/>
    <property type="evidence" value="ECO:0007669"/>
    <property type="project" value="InterPro"/>
</dbReference>
<dbReference type="InParanoid" id="C5L4U2"/>
<dbReference type="InterPro" id="IPR011011">
    <property type="entry name" value="Znf_FYVE_PHD"/>
</dbReference>
<keyword evidence="7" id="KW-0378">Hydrolase</keyword>
<dbReference type="SUPFAM" id="SSF57903">
    <property type="entry name" value="FYVE/PHD zinc finger"/>
    <property type="match status" value="1"/>
</dbReference>
<dbReference type="PROSITE" id="PS00141">
    <property type="entry name" value="ASP_PROTEASE"/>
    <property type="match status" value="1"/>
</dbReference>
<protein>
    <submittedName>
        <fullName evidence="15">Uncharacterized protein</fullName>
    </submittedName>
</protein>
<dbReference type="EMBL" id="GG679132">
    <property type="protein sequence ID" value="EER08283.1"/>
    <property type="molecule type" value="Genomic_DNA"/>
</dbReference>
<dbReference type="InterPro" id="IPR012337">
    <property type="entry name" value="RNaseH-like_sf"/>
</dbReference>
<accession>C5L4U2</accession>
<dbReference type="InterPro" id="IPR001878">
    <property type="entry name" value="Znf_CCHC"/>
</dbReference>
<dbReference type="Gene3D" id="4.10.60.10">
    <property type="entry name" value="Zinc finger, CCHC-type"/>
    <property type="match status" value="1"/>
</dbReference>
<dbReference type="InterPro" id="IPR013083">
    <property type="entry name" value="Znf_RING/FYVE/PHD"/>
</dbReference>
<dbReference type="GeneID" id="9064500"/>
<evidence type="ECO:0000256" key="2">
    <source>
        <dbReference type="ARBA" id="ARBA00022695"/>
    </source>
</evidence>
<dbReference type="InterPro" id="IPR050951">
    <property type="entry name" value="Retrovirus_Pol_polyprotein"/>
</dbReference>
<evidence type="ECO:0000256" key="1">
    <source>
        <dbReference type="ARBA" id="ARBA00022679"/>
    </source>
</evidence>
<dbReference type="GO" id="GO:0008270">
    <property type="term" value="F:zinc ion binding"/>
    <property type="evidence" value="ECO:0007669"/>
    <property type="project" value="UniProtKB-KW"/>
</dbReference>
<dbReference type="GO" id="GO:0003676">
    <property type="term" value="F:nucleic acid binding"/>
    <property type="evidence" value="ECO:0007669"/>
    <property type="project" value="InterPro"/>
</dbReference>
<keyword evidence="2" id="KW-0548">Nucleotidyltransferase</keyword>
<feature type="region of interest" description="Disordered" evidence="11">
    <location>
        <begin position="124"/>
        <end position="144"/>
    </location>
</feature>
<dbReference type="Gene3D" id="1.10.340.70">
    <property type="match status" value="1"/>
</dbReference>
<keyword evidence="9" id="KW-0695">RNA-directed DNA polymerase</keyword>
<dbReference type="CDD" id="cd00303">
    <property type="entry name" value="retropepsin_like"/>
    <property type="match status" value="1"/>
</dbReference>
<evidence type="ECO:0000259" key="13">
    <source>
        <dbReference type="PROSITE" id="PS50158"/>
    </source>
</evidence>
<dbReference type="SUPFAM" id="SSF57756">
    <property type="entry name" value="Retrovirus zinc finger-like domains"/>
    <property type="match status" value="1"/>
</dbReference>
<dbReference type="PROSITE" id="PS50994">
    <property type="entry name" value="INTEGRASE"/>
    <property type="match status" value="1"/>
</dbReference>
<evidence type="ECO:0000256" key="9">
    <source>
        <dbReference type="ARBA" id="ARBA00022918"/>
    </source>
</evidence>
<evidence type="ECO:0000256" key="6">
    <source>
        <dbReference type="ARBA" id="ARBA00022771"/>
    </source>
</evidence>
<keyword evidence="4" id="KW-0479">Metal-binding</keyword>
<dbReference type="InterPro" id="IPR001965">
    <property type="entry name" value="Znf_PHD"/>
</dbReference>
<evidence type="ECO:0000313" key="16">
    <source>
        <dbReference type="Proteomes" id="UP000007800"/>
    </source>
</evidence>
<dbReference type="Proteomes" id="UP000007800">
    <property type="component" value="Unassembled WGS sequence"/>
</dbReference>
<dbReference type="InterPro" id="IPR041588">
    <property type="entry name" value="Integrase_H2C2"/>
</dbReference>
<dbReference type="RefSeq" id="XP_002776467.1">
    <property type="nucleotide sequence ID" value="XM_002776421.1"/>
</dbReference>
<dbReference type="Gene3D" id="3.30.40.10">
    <property type="entry name" value="Zinc/RING finger domain, C3HC4 (zinc finger)"/>
    <property type="match status" value="1"/>
</dbReference>
<dbReference type="PROSITE" id="PS50158">
    <property type="entry name" value="ZF_CCHC"/>
    <property type="match status" value="1"/>
</dbReference>
<dbReference type="SMART" id="SM00249">
    <property type="entry name" value="PHD"/>
    <property type="match status" value="1"/>
</dbReference>
<dbReference type="PANTHER" id="PTHR37984:SF5">
    <property type="entry name" value="PROTEIN NYNRIN-LIKE"/>
    <property type="match status" value="1"/>
</dbReference>
<evidence type="ECO:0000256" key="8">
    <source>
        <dbReference type="ARBA" id="ARBA00022833"/>
    </source>
</evidence>
<keyword evidence="8" id="KW-0862">Zinc</keyword>
<keyword evidence="16" id="KW-1185">Reference proteome</keyword>
<gene>
    <name evidence="15" type="ORF">Pmar_PMAR007954</name>
</gene>
<dbReference type="InterPro" id="IPR036875">
    <property type="entry name" value="Znf_CCHC_sf"/>
</dbReference>
<proteinExistence type="predicted"/>
<dbReference type="Gene3D" id="3.30.420.10">
    <property type="entry name" value="Ribonuclease H-like superfamily/Ribonuclease H"/>
    <property type="match status" value="2"/>
</dbReference>
<dbReference type="GO" id="GO:0003964">
    <property type="term" value="F:RNA-directed DNA polymerase activity"/>
    <property type="evidence" value="ECO:0007669"/>
    <property type="project" value="UniProtKB-KW"/>
</dbReference>
<dbReference type="InterPro" id="IPR019786">
    <property type="entry name" value="Zinc_finger_PHD-type_CS"/>
</dbReference>
<keyword evidence="6 10" id="KW-0863">Zinc-finger</keyword>
<sequence>MVELDIEELETPEEDPIAGEARDNVRVLGEFLALELELKRILSEGSEDRKRYLRTLRRSARDRLYAEELSPYAVDLPEPFVGRYTQARIQHLRRRKSAEQAQKSEYAIGVKSLSGVSAVEKELGKTGSVPVSGQPDRRAGSRPELTEELVEKIRKAAEATKAPPGGCFVVREGDTQTLAEFRAYFQTIANQRGWGDVHAFFWLAKFVDTALWINISLAHGPLIENTLSRASYAKAVQIVWDSLERQSGGDKQREVLLTEAQKLVQKNGETLMTFLYRVNSFKQKCHLVGVHQDATHWLSLARIGMRDEFSKSLGYLMRAGKPDITWEDWLVAMERVAPASSAPGVRCVEVAEAQDAKAVQSQGNDRPPRKEPWVGGFRGRCYACQQVGHMKRDCPNRPASKKSAVKESMAAEGGGAQKTDGSVAEADGGRSLDRQDASKTSLQITSNNFAVDCLATSATTESFALRNTDEVPQVSLRCGDKKFEALLDTGSSCSLISASLVNELEERNCIARLGDPPVLIRYANGEEEHAGGEVIIHTKMGDNECFLPFLIVPRLGREGGVILGRRALRLLGISINFPQDSVEERSQLRQAFDRYKFSDNSPQRPLRELGHEEEEELCARIECFHSNGELYVSDDPVRELLEENVAANAALGGFRDSLDIKVSEALSNESQQIVATSSGDLSDEVVVDRLLEALSRCEPIPLSEGYALRLDRNSVDGRRFDGQKFQFVAQWHLKDPVSGTQRPWSSDRMIRQLTEAERAEFYTHCGEYEKQGWWSPEESCGGPNEVECPYGTIFPVRQSGDDGVGLDAQLLPIVGPAVCKTTKTRPVADLRLVNSLSPPVSNEQHTTAEAARSLRSSLREGDTIRQFDLSKAFYCIGVEPSNPDGRVVPLRLAVGHKRFTCQRLAFGLACGPIVLRGSQRILWMVVDKARSLLGYEKVCTIPVMDDFLLWGDPKAVQAVERLLLKVWEATGFQCPESKRTSWGEEATRWLGSHWSWHRGSLKLVRPRVGGVALGDVDSLTKRRVFQAAGKFTEISGGVNESLARAHADCARVLASNASTWDAPEPGNDWASPASVHLNLSLKYWDQAAAVEDANLCLFTGIESIIAEVDASAGGYGFVWKDSNSGKVIRSEARVQSKSMALGSWHCNRRELFVIAACLRRLDEDAHLFVNLRHIEIRGDSRVAVHQANPWQVPVCKSIEKRAIMRLRGVIIEVAHAFRCSAPPVTVVFSHLPGTVNHIADVLSRVSLTMKYQPISDASLHMQVVASVSCDAVEVHSWLSDEGAGVWSIPSFRQWVNLLSFFRGWRGQDAPESSKASLFSNFLKVKQENDPFCLKITDGLDAQGKSVIVGLPYTFELHNGLLYRLRPDLPFDEGPRKQLVVPQCLIADFAQAVHQECGHAGLTATLAVLFSEVWAPGMRKITRKALRGCLSCALTRDNGTRAQVSFGASKIPLAPYDCVGIDLFGPLRRPSVLVIGAGSAQRFPQGGDDDGRQVLSVIDRLSGHCSFYLLDSGRAKDIADTLELHFWRVGKWPKELWCDNAKNFVEATPLVSFLMMIGCKLRTIPAYTPQCGFWERKHKEVSETLRSCLHSNPQASWKWLIAIAEARANLVSGAHERIYGWKPQSPIIGALSAQVAESSRVPMNFRGSEAAAKAEARSRAKQRDELLQVFAEEWLQARETLASKFAGKIVKRGGSLPVEVGDQVILFKPGHIQGPKLSTKASGPYLVIRKLSSQCFEIGSNSDGSKAQRTWVVHSSRIRKFEAIGAVDEAGGETDVDPIPDPRLTDKLCPICKERRAGTLICCDNCDHWFHVDCTDYDGQQDFWYCALCNAAREQ</sequence>
<organism evidence="16">
    <name type="scientific">Perkinsus marinus (strain ATCC 50983 / TXsc)</name>
    <dbReference type="NCBI Taxonomy" id="423536"/>
    <lineage>
        <taxon>Eukaryota</taxon>
        <taxon>Sar</taxon>
        <taxon>Alveolata</taxon>
        <taxon>Perkinsozoa</taxon>
        <taxon>Perkinsea</taxon>
        <taxon>Perkinsida</taxon>
        <taxon>Perkinsidae</taxon>
        <taxon>Perkinsus</taxon>
    </lineage>
</organism>
<dbReference type="GO" id="GO:0004519">
    <property type="term" value="F:endonuclease activity"/>
    <property type="evidence" value="ECO:0007669"/>
    <property type="project" value="UniProtKB-KW"/>
</dbReference>
<feature type="region of interest" description="Disordered" evidence="11">
    <location>
        <begin position="392"/>
        <end position="439"/>
    </location>
</feature>
<evidence type="ECO:0000256" key="3">
    <source>
        <dbReference type="ARBA" id="ARBA00022722"/>
    </source>
</evidence>
<feature type="compositionally biased region" description="Basic and acidic residues" evidence="11">
    <location>
        <begin position="427"/>
        <end position="437"/>
    </location>
</feature>
<feature type="domain" description="Integrase catalytic" evidence="14">
    <location>
        <begin position="1450"/>
        <end position="1630"/>
    </location>
</feature>
<evidence type="ECO:0000256" key="11">
    <source>
        <dbReference type="SAM" id="MobiDB-lite"/>
    </source>
</evidence>
<dbReference type="PROSITE" id="PS01359">
    <property type="entry name" value="ZF_PHD_1"/>
    <property type="match status" value="1"/>
</dbReference>
<dbReference type="GO" id="GO:0006508">
    <property type="term" value="P:proteolysis"/>
    <property type="evidence" value="ECO:0007669"/>
    <property type="project" value="InterPro"/>
</dbReference>
<dbReference type="SMART" id="SM00343">
    <property type="entry name" value="ZnF_C2HC"/>
    <property type="match status" value="1"/>
</dbReference>